<dbReference type="AlphaFoldDB" id="A0A9W7F7R2"/>
<feature type="compositionally biased region" description="Basic and acidic residues" evidence="1">
    <location>
        <begin position="245"/>
        <end position="257"/>
    </location>
</feature>
<dbReference type="GO" id="GO:0005096">
    <property type="term" value="F:GTPase activator activity"/>
    <property type="evidence" value="ECO:0007669"/>
    <property type="project" value="TreeGrafter"/>
</dbReference>
<dbReference type="Gene3D" id="1.10.8.270">
    <property type="entry name" value="putative rabgap domain of human tbc1 domain family member 14 like domains"/>
    <property type="match status" value="1"/>
</dbReference>
<reference evidence="4" key="1">
    <citation type="journal article" date="2023" name="Commun. Biol.">
        <title>Genome analysis of Parmales, the sister group of diatoms, reveals the evolutionary specialization of diatoms from phago-mixotrophs to photoautotrophs.</title>
        <authorList>
            <person name="Ban H."/>
            <person name="Sato S."/>
            <person name="Yoshikawa S."/>
            <person name="Yamada K."/>
            <person name="Nakamura Y."/>
            <person name="Ichinomiya M."/>
            <person name="Sato N."/>
            <person name="Blanc-Mathieu R."/>
            <person name="Endo H."/>
            <person name="Kuwata A."/>
            <person name="Ogata H."/>
        </authorList>
    </citation>
    <scope>NUCLEOTIDE SEQUENCE [LARGE SCALE GENOMIC DNA]</scope>
    <source>
        <strain evidence="4">NIES 3700</strain>
    </source>
</reference>
<evidence type="ECO:0000313" key="4">
    <source>
        <dbReference type="Proteomes" id="UP001165122"/>
    </source>
</evidence>
<feature type="region of interest" description="Disordered" evidence="1">
    <location>
        <begin position="399"/>
        <end position="442"/>
    </location>
</feature>
<keyword evidence="4" id="KW-1185">Reference proteome</keyword>
<organism evidence="3 4">
    <name type="scientific">Triparma laevis f. longispina</name>
    <dbReference type="NCBI Taxonomy" id="1714387"/>
    <lineage>
        <taxon>Eukaryota</taxon>
        <taxon>Sar</taxon>
        <taxon>Stramenopiles</taxon>
        <taxon>Ochrophyta</taxon>
        <taxon>Bolidophyceae</taxon>
        <taxon>Parmales</taxon>
        <taxon>Triparmaceae</taxon>
        <taxon>Triparma</taxon>
    </lineage>
</organism>
<dbReference type="Gene3D" id="1.10.472.80">
    <property type="entry name" value="Ypt/Rab-GAP domain of gyp1p, domain 3"/>
    <property type="match status" value="1"/>
</dbReference>
<feature type="region of interest" description="Disordered" evidence="1">
    <location>
        <begin position="769"/>
        <end position="792"/>
    </location>
</feature>
<sequence length="792" mass="88632">MLQNLQSLSTSLGVGLLDTESLSSVHSFSLGINKIESQRFKEFQADLDSNILQPIQQILNLNYSLDLRVKERESMASLLDSLIKTGSETSEKLQEFSDFNSVLKMELCEHLEARRVVLKRAFTSLRNGIGCFFSGSSRCVSHFEDAFGDLPVEGKALSIEGIGVLEDVVIEELIVECVERFESENESGIINIEDTINSESEIKRETDESNKGLNSSKKKWTQMKSNFVNGKSQLSKSIRRMSGGNKDKEKAEGRKDSSFNIFGETQGDRELGFMKVFNFFGGGKIGSEKESTKESGEFFGSEIKKKGVREMNIEEEKDLKNRIQMLMTGEGEGGDVGDGYVTRGALTKRLSETSMSSELSVSSDLSSMSSDVETGFLLKSDSRDNSRVKLESLFKLVDNGGEVGEEDGPVRGGGGDDLRSGDVTTPNKMGTGENGHMPSPVRRHGLKRRLNLGWVSEIEMDVRRTYNKDESVIITLDSSRNNDLHIDDEDEEEEEEEEEDWDEFVGNEDISRDSGVDVEVVDDAMNRLVGEVVGRNVGGELGGEPGSPERLKTEGEWEKREAKRTKLRRILWAYAAYNPRVGYCQGMNMVAGVLLGICGEDEVKAFWLLCGMVEGYDMSEMWKRGMKQLDFCFFCLENMMSKLLPELKRHFESEGILLSMFASRWFVTLFCCSDIIPARIRLKVLDIFMLEKWGVIFSTSISVLTLVEEKCKETDFEGCLKIFSNVKRVLDERDEEEGIWKWLEKSVGEFVIGEKQIRDVQAEYFLESSQDSNDEDGGGGGGNSGEDGGINI</sequence>
<evidence type="ECO:0000259" key="2">
    <source>
        <dbReference type="PROSITE" id="PS50086"/>
    </source>
</evidence>
<dbReference type="PANTHER" id="PTHR47219:SF9">
    <property type="entry name" value="GTPASE ACTIVATING PROTEIN AND CENTROSOME-ASSOCIATED, ISOFORM B"/>
    <property type="match status" value="1"/>
</dbReference>
<dbReference type="Proteomes" id="UP001165122">
    <property type="component" value="Unassembled WGS sequence"/>
</dbReference>
<protein>
    <recommendedName>
        <fullName evidence="2">Rab-GAP TBC domain-containing protein</fullName>
    </recommendedName>
</protein>
<accession>A0A9W7F7R2</accession>
<name>A0A9W7F7R2_9STRA</name>
<dbReference type="EMBL" id="BRXW01000090">
    <property type="protein sequence ID" value="GMI05711.1"/>
    <property type="molecule type" value="Genomic_DNA"/>
</dbReference>
<comment type="caution">
    <text evidence="3">The sequence shown here is derived from an EMBL/GenBank/DDBJ whole genome shotgun (WGS) entry which is preliminary data.</text>
</comment>
<proteinExistence type="predicted"/>
<dbReference type="SUPFAM" id="SSF47923">
    <property type="entry name" value="Ypt/Rab-GAP domain of gyp1p"/>
    <property type="match status" value="2"/>
</dbReference>
<dbReference type="PANTHER" id="PTHR47219">
    <property type="entry name" value="RAB GTPASE-ACTIVATING PROTEIN 1-LIKE"/>
    <property type="match status" value="1"/>
</dbReference>
<feature type="domain" description="Rab-GAP TBC" evidence="2">
    <location>
        <begin position="436"/>
        <end position="692"/>
    </location>
</feature>
<dbReference type="Pfam" id="PF00566">
    <property type="entry name" value="RabGAP-TBC"/>
    <property type="match status" value="1"/>
</dbReference>
<dbReference type="PROSITE" id="PS50086">
    <property type="entry name" value="TBC_RABGAP"/>
    <property type="match status" value="1"/>
</dbReference>
<feature type="compositionally biased region" description="Gly residues" evidence="1">
    <location>
        <begin position="778"/>
        <end position="792"/>
    </location>
</feature>
<dbReference type="InterPro" id="IPR050302">
    <property type="entry name" value="Rab_GAP_TBC_domain"/>
</dbReference>
<dbReference type="InterPro" id="IPR000195">
    <property type="entry name" value="Rab-GAP-TBC_dom"/>
</dbReference>
<dbReference type="OrthoDB" id="194756at2759"/>
<evidence type="ECO:0000256" key="1">
    <source>
        <dbReference type="SAM" id="MobiDB-lite"/>
    </source>
</evidence>
<feature type="compositionally biased region" description="Acidic residues" evidence="1">
    <location>
        <begin position="486"/>
        <end position="506"/>
    </location>
</feature>
<feature type="region of interest" description="Disordered" evidence="1">
    <location>
        <begin position="238"/>
        <end position="261"/>
    </location>
</feature>
<gene>
    <name evidence="3" type="ORF">TrLO_g10620</name>
</gene>
<evidence type="ECO:0000313" key="3">
    <source>
        <dbReference type="EMBL" id="GMI05711.1"/>
    </source>
</evidence>
<dbReference type="GO" id="GO:0031267">
    <property type="term" value="F:small GTPase binding"/>
    <property type="evidence" value="ECO:0007669"/>
    <property type="project" value="TreeGrafter"/>
</dbReference>
<dbReference type="InterPro" id="IPR035969">
    <property type="entry name" value="Rab-GAP_TBC_sf"/>
</dbReference>
<feature type="region of interest" description="Disordered" evidence="1">
    <location>
        <begin position="482"/>
        <end position="508"/>
    </location>
</feature>
<dbReference type="SMART" id="SM00164">
    <property type="entry name" value="TBC"/>
    <property type="match status" value="1"/>
</dbReference>